<proteinExistence type="predicted"/>
<dbReference type="EMBL" id="CAADFU010000034">
    <property type="protein sequence ID" value="VFK44162.1"/>
    <property type="molecule type" value="Genomic_DNA"/>
</dbReference>
<evidence type="ECO:0000313" key="2">
    <source>
        <dbReference type="EMBL" id="VFK38636.1"/>
    </source>
</evidence>
<protein>
    <submittedName>
        <fullName evidence="4">Phosphate-selective porin O and P</fullName>
    </submittedName>
</protein>
<feature type="signal peptide" evidence="1">
    <location>
        <begin position="1"/>
        <end position="27"/>
    </location>
</feature>
<dbReference type="Gene3D" id="2.40.160.10">
    <property type="entry name" value="Porin"/>
    <property type="match status" value="1"/>
</dbReference>
<gene>
    <name evidence="4" type="ORF">BECKSD772D_GA0070982_100347</name>
    <name evidence="3" type="ORF">BECKSD772E_GA0070983_103411</name>
    <name evidence="2" type="ORF">BECKSD772F_GA0070984_102628</name>
</gene>
<evidence type="ECO:0000256" key="1">
    <source>
        <dbReference type="SAM" id="SignalP"/>
    </source>
</evidence>
<reference evidence="4" key="1">
    <citation type="submission" date="2019-02" db="EMBL/GenBank/DDBJ databases">
        <authorList>
            <person name="Gruber-Vodicka R. H."/>
            <person name="Seah K. B. B."/>
        </authorList>
    </citation>
    <scope>NUCLEOTIDE SEQUENCE</scope>
    <source>
        <strain evidence="4">BECK_S127</strain>
        <strain evidence="3">BECK_S1320</strain>
        <strain evidence="2">BECK_S1321</strain>
    </source>
</reference>
<name>A0A451BHW9_9GAMM</name>
<accession>A0A451BHW9</accession>
<feature type="chain" id="PRO_5036113662" evidence="1">
    <location>
        <begin position="28"/>
        <end position="384"/>
    </location>
</feature>
<dbReference type="InterPro" id="IPR011486">
    <property type="entry name" value="BBP2"/>
</dbReference>
<dbReference type="EMBL" id="CAADHB010000003">
    <property type="protein sequence ID" value="VFK77890.1"/>
    <property type="molecule type" value="Genomic_DNA"/>
</dbReference>
<dbReference type="SUPFAM" id="SSF56935">
    <property type="entry name" value="Porins"/>
    <property type="match status" value="1"/>
</dbReference>
<evidence type="ECO:0000313" key="3">
    <source>
        <dbReference type="EMBL" id="VFK44162.1"/>
    </source>
</evidence>
<dbReference type="EMBL" id="CAADFR010000026">
    <property type="protein sequence ID" value="VFK38636.1"/>
    <property type="molecule type" value="Genomic_DNA"/>
</dbReference>
<organism evidence="4">
    <name type="scientific">Candidatus Kentrum sp. SD</name>
    <dbReference type="NCBI Taxonomy" id="2126332"/>
    <lineage>
        <taxon>Bacteria</taxon>
        <taxon>Pseudomonadati</taxon>
        <taxon>Pseudomonadota</taxon>
        <taxon>Gammaproteobacteria</taxon>
        <taxon>Candidatus Kentrum</taxon>
    </lineage>
</organism>
<dbReference type="Pfam" id="PF07642">
    <property type="entry name" value="BBP2"/>
    <property type="match status" value="1"/>
</dbReference>
<dbReference type="InterPro" id="IPR023614">
    <property type="entry name" value="Porin_dom_sf"/>
</dbReference>
<keyword evidence="1" id="KW-0732">Signal</keyword>
<dbReference type="AlphaFoldDB" id="A0A451BHW9"/>
<sequence length="384" mass="43496">MKTNSCIKAAILGMGAALFPAVGTVTAGQEMAVEEGCSICDLFELGKLYKSDTGLIDKVVLIGRYNGQYHLSDGDDLSDSFDNWENHRRLRAGMKIYFLDDFEFKGQFNLNPEEGRFLENVEDLILKWKPNDDFYLTVGKQKAAVTREWSDSAKHIKTLERSQLVNQLVPDKIGGVVAGYRFTDRILAEAGIYTGSNTENWALPWSSDGHGAASARIAYDPTDTTEVRFDYFYTDGAGHDNAVRDYDHILSLNSESDWGRFHLVTDLMYGKGTDDVSDVYGGLLMPYYDLTDKLEAVFRYTYSGSDEADGIRLQKRYERTVAERGEHGDSYHSLYGGLNYYICEDKLKLMLGVEWSTLDRLRENTNRSDSFEQLTLFSGVRLYF</sequence>
<evidence type="ECO:0000313" key="4">
    <source>
        <dbReference type="EMBL" id="VFK77890.1"/>
    </source>
</evidence>